<evidence type="ECO:0000313" key="5">
    <source>
        <dbReference type="Proteomes" id="UP000220341"/>
    </source>
</evidence>
<dbReference type="AlphaFoldDB" id="A0AAE5P648"/>
<dbReference type="Gene3D" id="2.60.40.10">
    <property type="entry name" value="Immunoglobulins"/>
    <property type="match status" value="3"/>
</dbReference>
<feature type="domain" description="Bacterial Ig" evidence="3">
    <location>
        <begin position="439"/>
        <end position="513"/>
    </location>
</feature>
<protein>
    <recommendedName>
        <fullName evidence="6">SpoIID/LytB domain-containing protein</fullName>
    </recommendedName>
</protein>
<dbReference type="PANTHER" id="PTHR30032">
    <property type="entry name" value="N-ACETYLMURAMOYL-L-ALANINE AMIDASE-RELATED"/>
    <property type="match status" value="1"/>
</dbReference>
<dbReference type="RefSeq" id="WP_098278312.1">
    <property type="nucleotide sequence ID" value="NZ_NTYW01000014.1"/>
</dbReference>
<evidence type="ECO:0000256" key="1">
    <source>
        <dbReference type="SAM" id="SignalP"/>
    </source>
</evidence>
<dbReference type="GO" id="GO:0030288">
    <property type="term" value="C:outer membrane-bounded periplasmic space"/>
    <property type="evidence" value="ECO:0007669"/>
    <property type="project" value="TreeGrafter"/>
</dbReference>
<dbReference type="InterPro" id="IPR013486">
    <property type="entry name" value="SpoIID/LytB"/>
</dbReference>
<reference evidence="4 5" key="1">
    <citation type="submission" date="2017-09" db="EMBL/GenBank/DDBJ databases">
        <title>Large-scale bioinformatics analysis of Bacillus genomes uncovers conserved roles of natural products in bacterial physiology.</title>
        <authorList>
            <consortium name="Agbiome Team Llc"/>
            <person name="Bleich R.M."/>
            <person name="Kirk G.J."/>
            <person name="Santa Maria K.C."/>
            <person name="Allen S.E."/>
            <person name="Farag S."/>
            <person name="Shank E.A."/>
            <person name="Bowers A."/>
        </authorList>
    </citation>
    <scope>NUCLEOTIDE SEQUENCE [LARGE SCALE GENOMIC DNA]</scope>
    <source>
        <strain evidence="4 5">AFS003013</strain>
    </source>
</reference>
<proteinExistence type="predicted"/>
<dbReference type="GO" id="GO:0030435">
    <property type="term" value="P:sporulation resulting in formation of a cellular spore"/>
    <property type="evidence" value="ECO:0007669"/>
    <property type="project" value="InterPro"/>
</dbReference>
<dbReference type="Pfam" id="PF17936">
    <property type="entry name" value="Big_6"/>
    <property type="match status" value="3"/>
</dbReference>
<dbReference type="InterPro" id="IPR041498">
    <property type="entry name" value="Big_6"/>
</dbReference>
<evidence type="ECO:0008006" key="6">
    <source>
        <dbReference type="Google" id="ProtNLM"/>
    </source>
</evidence>
<evidence type="ECO:0000259" key="2">
    <source>
        <dbReference type="Pfam" id="PF08486"/>
    </source>
</evidence>
<dbReference type="PANTHER" id="PTHR30032:SF4">
    <property type="entry name" value="AMIDASE ENHANCER"/>
    <property type="match status" value="1"/>
</dbReference>
<organism evidence="4 5">
    <name type="scientific">Priestia megaterium</name>
    <name type="common">Bacillus megaterium</name>
    <dbReference type="NCBI Taxonomy" id="1404"/>
    <lineage>
        <taxon>Bacteria</taxon>
        <taxon>Bacillati</taxon>
        <taxon>Bacillota</taxon>
        <taxon>Bacilli</taxon>
        <taxon>Bacillales</taxon>
        <taxon>Bacillaceae</taxon>
        <taxon>Priestia</taxon>
    </lineage>
</organism>
<evidence type="ECO:0000313" key="4">
    <source>
        <dbReference type="EMBL" id="PES37214.1"/>
    </source>
</evidence>
<name>A0AAE5P648_PRIMG</name>
<feature type="chain" id="PRO_5042024558" description="SpoIID/LytB domain-containing protein" evidence="1">
    <location>
        <begin position="22"/>
        <end position="680"/>
    </location>
</feature>
<feature type="domain" description="Bacterial Ig" evidence="3">
    <location>
        <begin position="602"/>
        <end position="679"/>
    </location>
</feature>
<feature type="domain" description="Sporulation stage II protein D amidase enhancer LytB N-terminal" evidence="2">
    <location>
        <begin position="127"/>
        <end position="208"/>
    </location>
</feature>
<dbReference type="Pfam" id="PF08486">
    <property type="entry name" value="SpoIID"/>
    <property type="match status" value="1"/>
</dbReference>
<feature type="signal peptide" evidence="1">
    <location>
        <begin position="1"/>
        <end position="21"/>
    </location>
</feature>
<gene>
    <name evidence="4" type="ORF">CN497_15240</name>
</gene>
<dbReference type="NCBIfam" id="TIGR02669">
    <property type="entry name" value="SpoIID_LytB"/>
    <property type="match status" value="1"/>
</dbReference>
<dbReference type="EMBL" id="NTYW01000014">
    <property type="protein sequence ID" value="PES37214.1"/>
    <property type="molecule type" value="Genomic_DNA"/>
</dbReference>
<dbReference type="InterPro" id="IPR013783">
    <property type="entry name" value="Ig-like_fold"/>
</dbReference>
<dbReference type="Proteomes" id="UP000220341">
    <property type="component" value="Unassembled WGS sequence"/>
</dbReference>
<accession>A0AAE5P648</accession>
<comment type="caution">
    <text evidence="4">The sequence shown here is derived from an EMBL/GenBank/DDBJ whole genome shotgun (WGS) entry which is preliminary data.</text>
</comment>
<dbReference type="InterPro" id="IPR051922">
    <property type="entry name" value="Bact_Sporulation_Assoc"/>
</dbReference>
<evidence type="ECO:0000259" key="3">
    <source>
        <dbReference type="Pfam" id="PF17936"/>
    </source>
</evidence>
<sequence>MRKILPVLFMLSLLVTFSYSAAIKPVQAAETEPAVSVKLKNYLGNQSSIKIKPSQSYTIADSKVTLQANTEYEVKVAGSKVKLLHNQEVLGEFDSFTAKPSTYEAFLSINNRNYLGNVQFTNESSKYVRPINTIPMEDYLKGVVPKEVYTSWHADALKSQAVAARTYALSYASKIIDDTTSFQVYGGYEWYNSTNSAVDETFGKVLKYNGALINSVFSSSNGGIIESDYNAWGKASHPYFQVKTDPYDPQTKWSLTVQKQQIDLSTKDLKNPDAWWSQTKEADEKIAGKIKAQMQTATQFKGKDIKIVGISKISLYQPTSGQRMSKGDISVTYVMKGEVDQDNKLAVKTWSRTGDKADNIRFMLDGTRFKSLMLTKQDPLGDTITIEGKGNGHGVGLSQFGANAMAAQGKSYTDILDFYYPGVSLVSHYADKYPRVTIPDPAQVDPIKAGDSKLSGTAEPNSTIYVKVWPNTIATGKADAAGNFSFDVPEQQAGTMLHVLVKGQGGYSTYTKIYVQSDTAPEAAKVNELNEGDTNLTGTAEPNSTIYVKVWPDTIATGKTDNAGNFSITIPKQPGGKQLHVLVKGQGGYSIYTKLFVQTDLAPAAAKVNAISSQDTKLTGSAEPNSTIYVKVWPDIIATGKTNNAGNFSITVPKQKSGTLLHVLVKGQGGYSTYTKVTVK</sequence>
<keyword evidence="1" id="KW-0732">Signal</keyword>
<dbReference type="InterPro" id="IPR013693">
    <property type="entry name" value="SpoIID/LytB_N"/>
</dbReference>
<feature type="domain" description="Bacterial Ig" evidence="3">
    <location>
        <begin position="520"/>
        <end position="588"/>
    </location>
</feature>